<evidence type="ECO:0000256" key="1">
    <source>
        <dbReference type="SAM" id="MobiDB-lite"/>
    </source>
</evidence>
<name>A0A8B8VPJ0_BALMU</name>
<reference evidence="4" key="1">
    <citation type="submission" date="2025-08" db="UniProtKB">
        <authorList>
            <consortium name="RefSeq"/>
        </authorList>
    </citation>
    <scope>IDENTIFICATION</scope>
    <source>
        <tissue evidence="4">Epidermis and Blubber</tissue>
    </source>
</reference>
<accession>A0A8B8VPJ0</accession>
<evidence type="ECO:0000313" key="4">
    <source>
        <dbReference type="RefSeq" id="XP_036686811.1"/>
    </source>
</evidence>
<feature type="transmembrane region" description="Helical" evidence="2">
    <location>
        <begin position="287"/>
        <end position="311"/>
    </location>
</feature>
<feature type="region of interest" description="Disordered" evidence="1">
    <location>
        <begin position="36"/>
        <end position="128"/>
    </location>
</feature>
<gene>
    <name evidence="4" type="primary">LOC118883777</name>
</gene>
<dbReference type="KEGG" id="bmus:118883777"/>
<organism evidence="3 4">
    <name type="scientific">Balaenoptera musculus</name>
    <name type="common">Blue whale</name>
    <dbReference type="NCBI Taxonomy" id="9771"/>
    <lineage>
        <taxon>Eukaryota</taxon>
        <taxon>Metazoa</taxon>
        <taxon>Chordata</taxon>
        <taxon>Craniata</taxon>
        <taxon>Vertebrata</taxon>
        <taxon>Euteleostomi</taxon>
        <taxon>Mammalia</taxon>
        <taxon>Eutheria</taxon>
        <taxon>Laurasiatheria</taxon>
        <taxon>Artiodactyla</taxon>
        <taxon>Whippomorpha</taxon>
        <taxon>Cetacea</taxon>
        <taxon>Mysticeti</taxon>
        <taxon>Balaenopteridae</taxon>
        <taxon>Balaenoptera</taxon>
    </lineage>
</organism>
<dbReference type="RefSeq" id="XP_036686811.1">
    <property type="nucleotide sequence ID" value="XM_036830916.1"/>
</dbReference>
<sequence>MALIWRLCYQVSAPRGPRLIGWLASIRRAQRASLGGHDALPAAPPPAQPFPQRLGGEVDSQHPRGAGWAPRKGVARGAGSVRGGVGRAEGPPTGGLSTPRLSSLGFGPQVRGGPACGRSRAPPAAPRGGRVCCGGRGPVGVASRCGCGRPLLHSRDAAPLPVARTRPHLRRADRPPAPGKPGERRQLATGPAPQERPEAPTVDSPAPGSRTRMSSGGCHSAHRGPYELYCDRKPESNRGPETGQGRPAAWTLCRHGQEEKAMASQPLHATVPEAVWICCSGDATSSLAALIASAACVSFLSSTIFHGYLFLAKARQC</sequence>
<dbReference type="AlphaFoldDB" id="A0A8B8VPJ0"/>
<keyword evidence="2" id="KW-0812">Transmembrane</keyword>
<proteinExistence type="predicted"/>
<protein>
    <submittedName>
        <fullName evidence="4">Translation initiation factor IF-2-like</fullName>
    </submittedName>
</protein>
<keyword evidence="2" id="KW-0472">Membrane</keyword>
<evidence type="ECO:0000256" key="2">
    <source>
        <dbReference type="SAM" id="Phobius"/>
    </source>
</evidence>
<keyword evidence="3" id="KW-1185">Reference proteome</keyword>
<feature type="region of interest" description="Disordered" evidence="1">
    <location>
        <begin position="150"/>
        <end position="220"/>
    </location>
</feature>
<keyword evidence="2" id="KW-1133">Transmembrane helix</keyword>
<dbReference type="Proteomes" id="UP000694857">
    <property type="component" value="Chromosome 17"/>
</dbReference>
<dbReference type="GeneID" id="118883777"/>
<evidence type="ECO:0000313" key="3">
    <source>
        <dbReference type="Proteomes" id="UP000694857"/>
    </source>
</evidence>